<dbReference type="GO" id="GO:0042981">
    <property type="term" value="P:regulation of apoptotic process"/>
    <property type="evidence" value="ECO:0007669"/>
    <property type="project" value="InterPro"/>
</dbReference>
<dbReference type="InterPro" id="IPR000315">
    <property type="entry name" value="Znf_B-box"/>
</dbReference>
<dbReference type="SMART" id="SM00031">
    <property type="entry name" value="DED"/>
    <property type="match status" value="1"/>
</dbReference>
<evidence type="ECO:0000259" key="3">
    <source>
        <dbReference type="PROSITE" id="PS50119"/>
    </source>
</evidence>
<dbReference type="Pfam" id="PF00643">
    <property type="entry name" value="zf-B_box"/>
    <property type="match status" value="1"/>
</dbReference>
<dbReference type="InterPro" id="IPR011029">
    <property type="entry name" value="DEATH-like_dom_sf"/>
</dbReference>
<dbReference type="EMBL" id="MRZV01000152">
    <property type="protein sequence ID" value="PIK57144.1"/>
    <property type="molecule type" value="Genomic_DNA"/>
</dbReference>
<evidence type="ECO:0008006" key="7">
    <source>
        <dbReference type="Google" id="ProtNLM"/>
    </source>
</evidence>
<keyword evidence="1" id="KW-0862">Zinc</keyword>
<organism evidence="5 6">
    <name type="scientific">Stichopus japonicus</name>
    <name type="common">Sea cucumber</name>
    <dbReference type="NCBI Taxonomy" id="307972"/>
    <lineage>
        <taxon>Eukaryota</taxon>
        <taxon>Metazoa</taxon>
        <taxon>Echinodermata</taxon>
        <taxon>Eleutherozoa</taxon>
        <taxon>Echinozoa</taxon>
        <taxon>Holothuroidea</taxon>
        <taxon>Aspidochirotacea</taxon>
        <taxon>Aspidochirotida</taxon>
        <taxon>Stichopodidae</taxon>
        <taxon>Apostichopus</taxon>
    </lineage>
</organism>
<dbReference type="PROSITE" id="PS50119">
    <property type="entry name" value="ZF_BBOX"/>
    <property type="match status" value="1"/>
</dbReference>
<dbReference type="Pfam" id="PF01335">
    <property type="entry name" value="DED"/>
    <property type="match status" value="1"/>
</dbReference>
<dbReference type="Gene3D" id="1.10.533.10">
    <property type="entry name" value="Death Domain, Fas"/>
    <property type="match status" value="1"/>
</dbReference>
<dbReference type="Gene3D" id="3.30.160.60">
    <property type="entry name" value="Classic Zinc Finger"/>
    <property type="match status" value="1"/>
</dbReference>
<evidence type="ECO:0000256" key="2">
    <source>
        <dbReference type="SAM" id="Coils"/>
    </source>
</evidence>
<evidence type="ECO:0000259" key="4">
    <source>
        <dbReference type="PROSITE" id="PS50168"/>
    </source>
</evidence>
<dbReference type="SUPFAM" id="SSF47986">
    <property type="entry name" value="DEATH domain"/>
    <property type="match status" value="1"/>
</dbReference>
<feature type="coiled-coil region" evidence="2">
    <location>
        <begin position="197"/>
        <end position="281"/>
    </location>
</feature>
<keyword evidence="2" id="KW-0175">Coiled coil</keyword>
<evidence type="ECO:0000313" key="5">
    <source>
        <dbReference type="EMBL" id="PIK57144.1"/>
    </source>
</evidence>
<dbReference type="SUPFAM" id="SSF57845">
    <property type="entry name" value="B-box zinc-binding domain"/>
    <property type="match status" value="1"/>
</dbReference>
<feature type="domain" description="DED" evidence="4">
    <location>
        <begin position="9"/>
        <end position="86"/>
    </location>
</feature>
<accession>A0A2G8LA97</accession>
<feature type="non-terminal residue" evidence="5">
    <location>
        <position position="282"/>
    </location>
</feature>
<keyword evidence="1" id="KW-0479">Metal-binding</keyword>
<keyword evidence="6" id="KW-1185">Reference proteome</keyword>
<evidence type="ECO:0000313" key="6">
    <source>
        <dbReference type="Proteomes" id="UP000230750"/>
    </source>
</evidence>
<comment type="caution">
    <text evidence="5">The sequence shown here is derived from an EMBL/GenBank/DDBJ whole genome shotgun (WGS) entry which is preliminary data.</text>
</comment>
<reference evidence="5 6" key="1">
    <citation type="journal article" date="2017" name="PLoS Biol.">
        <title>The sea cucumber genome provides insights into morphological evolution and visceral regeneration.</title>
        <authorList>
            <person name="Zhang X."/>
            <person name="Sun L."/>
            <person name="Yuan J."/>
            <person name="Sun Y."/>
            <person name="Gao Y."/>
            <person name="Zhang L."/>
            <person name="Li S."/>
            <person name="Dai H."/>
            <person name="Hamel J.F."/>
            <person name="Liu C."/>
            <person name="Yu Y."/>
            <person name="Liu S."/>
            <person name="Lin W."/>
            <person name="Guo K."/>
            <person name="Jin S."/>
            <person name="Xu P."/>
            <person name="Storey K.B."/>
            <person name="Huan P."/>
            <person name="Zhang T."/>
            <person name="Zhou Y."/>
            <person name="Zhang J."/>
            <person name="Lin C."/>
            <person name="Li X."/>
            <person name="Xing L."/>
            <person name="Huo D."/>
            <person name="Sun M."/>
            <person name="Wang L."/>
            <person name="Mercier A."/>
            <person name="Li F."/>
            <person name="Yang H."/>
            <person name="Xiang J."/>
        </authorList>
    </citation>
    <scope>NUCLEOTIDE SEQUENCE [LARGE SCALE GENOMIC DNA]</scope>
    <source>
        <strain evidence="5">Shaxun</strain>
        <tissue evidence="5">Muscle</tissue>
    </source>
</reference>
<gene>
    <name evidence="5" type="ORF">BSL78_05964</name>
</gene>
<sequence>MTSSSNTSPFRLTLLRVSEVLTKENVQDLAFLCEDISPARRELITNARELFAVLQGHDLLNEGKVNVLIDWLDELRLSEASKLLKEYRARYQHEASIERCLDHEDQTMKYFCLSCVSKICPECLYSAHNPKTNCEVIKLSEISDQVSKHQQNLIQEIEAAETSSLSAKNFWKEKKDSLGNARQYARAKINEDSLILLEKAEKLKGDLKQEVDRKEVSDQKQLLEDIHEIQILDKELERLAKLKKKKTQKSLHDLQEIIEGMKKIKSIQNQLDQQNEKLKVKP</sequence>
<dbReference type="AlphaFoldDB" id="A0A2G8LA97"/>
<dbReference type="InterPro" id="IPR001875">
    <property type="entry name" value="DED_dom"/>
</dbReference>
<dbReference type="GO" id="GO:0008270">
    <property type="term" value="F:zinc ion binding"/>
    <property type="evidence" value="ECO:0007669"/>
    <property type="project" value="UniProtKB-KW"/>
</dbReference>
<dbReference type="PROSITE" id="PS50168">
    <property type="entry name" value="DED"/>
    <property type="match status" value="1"/>
</dbReference>
<feature type="domain" description="B box-type" evidence="3">
    <location>
        <begin position="95"/>
        <end position="139"/>
    </location>
</feature>
<keyword evidence="1" id="KW-0863">Zinc-finger</keyword>
<protein>
    <recommendedName>
        <fullName evidence="7">B box-type domain-containing protein</fullName>
    </recommendedName>
</protein>
<proteinExistence type="predicted"/>
<name>A0A2G8LA97_STIJA</name>
<evidence type="ECO:0000256" key="1">
    <source>
        <dbReference type="PROSITE-ProRule" id="PRU00024"/>
    </source>
</evidence>
<dbReference type="Proteomes" id="UP000230750">
    <property type="component" value="Unassembled WGS sequence"/>
</dbReference>